<name>A0A6A5URY2_9PLEO</name>
<reference evidence="1" key="1">
    <citation type="journal article" date="2020" name="Stud. Mycol.">
        <title>101 Dothideomycetes genomes: a test case for predicting lifestyles and emergence of pathogens.</title>
        <authorList>
            <person name="Haridas S."/>
            <person name="Albert R."/>
            <person name="Binder M."/>
            <person name="Bloem J."/>
            <person name="Labutti K."/>
            <person name="Salamov A."/>
            <person name="Andreopoulos B."/>
            <person name="Baker S."/>
            <person name="Barry K."/>
            <person name="Bills G."/>
            <person name="Bluhm B."/>
            <person name="Cannon C."/>
            <person name="Castanera R."/>
            <person name="Culley D."/>
            <person name="Daum C."/>
            <person name="Ezra D."/>
            <person name="Gonzalez J."/>
            <person name="Henrissat B."/>
            <person name="Kuo A."/>
            <person name="Liang C."/>
            <person name="Lipzen A."/>
            <person name="Lutzoni F."/>
            <person name="Magnuson J."/>
            <person name="Mondo S."/>
            <person name="Nolan M."/>
            <person name="Ohm R."/>
            <person name="Pangilinan J."/>
            <person name="Park H.-J."/>
            <person name="Ramirez L."/>
            <person name="Alfaro M."/>
            <person name="Sun H."/>
            <person name="Tritt A."/>
            <person name="Yoshinaga Y."/>
            <person name="Zwiers L.-H."/>
            <person name="Turgeon B."/>
            <person name="Goodwin S."/>
            <person name="Spatafora J."/>
            <person name="Crous P."/>
            <person name="Grigoriev I."/>
        </authorList>
    </citation>
    <scope>NUCLEOTIDE SEQUENCE</scope>
    <source>
        <strain evidence="1">CBS 107.79</strain>
    </source>
</reference>
<gene>
    <name evidence="1" type="ORF">BU23DRAFT_604071</name>
</gene>
<dbReference type="AlphaFoldDB" id="A0A6A5URY2"/>
<sequence>MSASQNILAARAHNAFDRNYIDVKLKTLQMEHARLALHVVHQTHTDTGFWKTAISPSDMVDARFSTLAAYAAAVLQAKIPDRIQDSVYIEETDFSRVTIVVKKELCINKQTTSKAVSTYVYRVSVYTHISAASNNTLNLLRRDISGSQVLIKGPYVTDLEGTTTGLESDLVPKLLLKRVNPQRLGSAKRLLERWHQPLINGMIEDAPKIPVATWAAVNVSVEDRWASG</sequence>
<evidence type="ECO:0000313" key="2">
    <source>
        <dbReference type="Proteomes" id="UP000800036"/>
    </source>
</evidence>
<dbReference type="Proteomes" id="UP000800036">
    <property type="component" value="Unassembled WGS sequence"/>
</dbReference>
<organism evidence="1 2">
    <name type="scientific">Bimuria novae-zelandiae CBS 107.79</name>
    <dbReference type="NCBI Taxonomy" id="1447943"/>
    <lineage>
        <taxon>Eukaryota</taxon>
        <taxon>Fungi</taxon>
        <taxon>Dikarya</taxon>
        <taxon>Ascomycota</taxon>
        <taxon>Pezizomycotina</taxon>
        <taxon>Dothideomycetes</taxon>
        <taxon>Pleosporomycetidae</taxon>
        <taxon>Pleosporales</taxon>
        <taxon>Massarineae</taxon>
        <taxon>Didymosphaeriaceae</taxon>
        <taxon>Bimuria</taxon>
    </lineage>
</organism>
<keyword evidence="2" id="KW-1185">Reference proteome</keyword>
<dbReference type="EMBL" id="ML976758">
    <property type="protein sequence ID" value="KAF1965656.1"/>
    <property type="molecule type" value="Genomic_DNA"/>
</dbReference>
<protein>
    <submittedName>
        <fullName evidence="1">Uncharacterized protein</fullName>
    </submittedName>
</protein>
<accession>A0A6A5URY2</accession>
<evidence type="ECO:0000313" key="1">
    <source>
        <dbReference type="EMBL" id="KAF1965656.1"/>
    </source>
</evidence>
<proteinExistence type="predicted"/>